<evidence type="ECO:0000256" key="14">
    <source>
        <dbReference type="ARBA" id="ARBA00047700"/>
    </source>
</evidence>
<comment type="similarity">
    <text evidence="4 15">Belongs to the PEP-utilizing enzyme family.</text>
</comment>
<dbReference type="InterPro" id="IPR006319">
    <property type="entry name" value="PEP_synth"/>
</dbReference>
<dbReference type="GO" id="GO:0006094">
    <property type="term" value="P:gluconeogenesis"/>
    <property type="evidence" value="ECO:0007669"/>
    <property type="project" value="UniProtKB-UniPathway"/>
</dbReference>
<dbReference type="InterPro" id="IPR018274">
    <property type="entry name" value="PEP_util_AS"/>
</dbReference>
<evidence type="ECO:0000256" key="6">
    <source>
        <dbReference type="ARBA" id="ARBA00021623"/>
    </source>
</evidence>
<sequence length="791" mass="86926">MSQFIKFFEELSIKDVPVVGGKNASLGEMYRKLSRAGVKVPNGFATTAAAYRYFMDKTGLAGEIKKILRGLDTHNVSDLMKRGAVVRQAILAAEFPPELEKEITTAYARLSHEYQAEKVDVAVRSSATAEDLPDASFAGQQDTYLNIRGPQALAHAVHRCIASLFTNRAISYRADKGFDHFKIALSAGVQKMARSDLASSGVMFTIDTESGFRNVVLINSIFGLGENIVQGQVNPDEFYVFKPTGAIISRAIGKKRLRMIYNNDPDKPTRNVLVPSAEQVKPSLTDAQVKQLANWGMIIEKHYGRPMDIEWALDGQDKQLYIIQARPETIHSVRDFNILEEYKIGARGKILAKGKSVGNKIGAGAVNRIMDVKDIAKFKAGEVLVTDMTDPDWEPIMKIASAIVTDKGGRTCHAAIVSRELGIPCVVGTGTGSFRLKIGEKVTVSCAEGEDGFVYAGLVPFTVKKTNIKNLKRPKTKIMMNLGEPDSAFLTSFIPNDGVGLARLEFIINNYIRIHPLALLNYQKIKDGKTKKQIDEITIGYADKKQFFVNKLAEGVATIAAAFYPKDVIVRLSDFKSNEYANLIGGAAYEPKEENPMIGWRGASRFYAEKFRPAFDLECQALKKVRDEMKLTNLKVMVPFCRTIKEALAVKKILASHGLKQGQNGFELYCMIEIPSNVILADKFAAIFDGFSLGTNDLTQLTLGVDRDSALVAHVYDERDEAVKALVAFVIAAARDAGVKIGICGQAPSDYPEFAKFLVDCGINSISLTPDTVVKTTMAVGGHEKKRRSGK</sequence>
<dbReference type="Gene3D" id="3.20.20.60">
    <property type="entry name" value="Phosphoenolpyruvate-binding domains"/>
    <property type="match status" value="1"/>
</dbReference>
<evidence type="ECO:0000256" key="3">
    <source>
        <dbReference type="ARBA" id="ARBA00004742"/>
    </source>
</evidence>
<dbReference type="FunFam" id="3.30.1490.20:FF:000010">
    <property type="entry name" value="Phosphoenolpyruvate synthase"/>
    <property type="match status" value="1"/>
</dbReference>
<dbReference type="PROSITE" id="PS00370">
    <property type="entry name" value="PEP_ENZYMES_PHOS_SITE"/>
    <property type="match status" value="1"/>
</dbReference>
<feature type="domain" description="Pyruvate phosphate dikinase AMP/ATP-binding" evidence="17">
    <location>
        <begin position="17"/>
        <end position="333"/>
    </location>
</feature>
<feature type="domain" description="PEP-utilising enzyme C-terminal" evidence="18">
    <location>
        <begin position="472"/>
        <end position="779"/>
    </location>
</feature>
<dbReference type="InterPro" id="IPR015813">
    <property type="entry name" value="Pyrv/PenolPyrv_kinase-like_dom"/>
</dbReference>
<dbReference type="GO" id="GO:0005524">
    <property type="term" value="F:ATP binding"/>
    <property type="evidence" value="ECO:0007669"/>
    <property type="project" value="UniProtKB-KW"/>
</dbReference>
<organism evidence="19 20">
    <name type="scientific">Candidatus Falkowbacteria bacterium CG23_combo_of_CG06-09_8_20_14_all_49_15</name>
    <dbReference type="NCBI Taxonomy" id="1974572"/>
    <lineage>
        <taxon>Bacteria</taxon>
        <taxon>Candidatus Falkowiibacteriota</taxon>
    </lineage>
</organism>
<comment type="catalytic activity">
    <reaction evidence="14 15">
        <text>pyruvate + ATP + H2O = phosphoenolpyruvate + AMP + phosphate + 2 H(+)</text>
        <dbReference type="Rhea" id="RHEA:11364"/>
        <dbReference type="ChEBI" id="CHEBI:15361"/>
        <dbReference type="ChEBI" id="CHEBI:15377"/>
        <dbReference type="ChEBI" id="CHEBI:15378"/>
        <dbReference type="ChEBI" id="CHEBI:30616"/>
        <dbReference type="ChEBI" id="CHEBI:43474"/>
        <dbReference type="ChEBI" id="CHEBI:58702"/>
        <dbReference type="ChEBI" id="CHEBI:456215"/>
        <dbReference type="EC" id="2.7.9.2"/>
    </reaction>
</comment>
<dbReference type="Pfam" id="PF02896">
    <property type="entry name" value="PEP-utilizers_C"/>
    <property type="match status" value="1"/>
</dbReference>
<dbReference type="UniPathway" id="UPA00138"/>
<dbReference type="PIRSF" id="PIRSF000854">
    <property type="entry name" value="PEP_synthase"/>
    <property type="match status" value="1"/>
</dbReference>
<dbReference type="InterPro" id="IPR000121">
    <property type="entry name" value="PEP_util_C"/>
</dbReference>
<dbReference type="InterPro" id="IPR036637">
    <property type="entry name" value="Phosphohistidine_dom_sf"/>
</dbReference>
<dbReference type="Proteomes" id="UP000230729">
    <property type="component" value="Unassembled WGS sequence"/>
</dbReference>
<evidence type="ECO:0000256" key="8">
    <source>
        <dbReference type="ARBA" id="ARBA00022723"/>
    </source>
</evidence>
<dbReference type="InterPro" id="IPR013815">
    <property type="entry name" value="ATP_grasp_subdomain_1"/>
</dbReference>
<dbReference type="PANTHER" id="PTHR43030">
    <property type="entry name" value="PHOSPHOENOLPYRUVATE SYNTHASE"/>
    <property type="match status" value="1"/>
</dbReference>
<dbReference type="NCBIfam" id="NF005057">
    <property type="entry name" value="PRK06464.1"/>
    <property type="match status" value="1"/>
</dbReference>
<protein>
    <recommendedName>
        <fullName evidence="6 15">Phosphoenolpyruvate synthase</fullName>
        <shortName evidence="15">PEP synthase</shortName>
        <ecNumber evidence="5 15">2.7.9.2</ecNumber>
    </recommendedName>
    <alternativeName>
        <fullName evidence="13 15">Pyruvate, water dikinase</fullName>
    </alternativeName>
</protein>
<keyword evidence="12 15" id="KW-0460">Magnesium</keyword>
<dbReference type="FunFam" id="3.50.30.10:FF:000002">
    <property type="entry name" value="Phosphoenolpyruvate synthase"/>
    <property type="match status" value="1"/>
</dbReference>
<comment type="caution">
    <text evidence="19">The sequence shown here is derived from an EMBL/GenBank/DDBJ whole genome shotgun (WGS) entry which is preliminary data.</text>
</comment>
<dbReference type="Gene3D" id="3.50.30.10">
    <property type="entry name" value="Phosphohistidine domain"/>
    <property type="match status" value="1"/>
</dbReference>
<keyword evidence="8 15" id="KW-0479">Metal-binding</keyword>
<name>A0A2G9ZL26_9BACT</name>
<comment type="pathway">
    <text evidence="3 15">Carbohydrate biosynthesis; gluconeogenesis.</text>
</comment>
<evidence type="ECO:0000259" key="18">
    <source>
        <dbReference type="Pfam" id="PF02896"/>
    </source>
</evidence>
<evidence type="ECO:0000259" key="16">
    <source>
        <dbReference type="Pfam" id="PF00391"/>
    </source>
</evidence>
<dbReference type="InterPro" id="IPR002192">
    <property type="entry name" value="PPDK_AMP/ATP-bd"/>
</dbReference>
<dbReference type="AlphaFoldDB" id="A0A2G9ZL26"/>
<keyword evidence="9 15" id="KW-0547">Nucleotide-binding</keyword>
<reference evidence="19 20" key="1">
    <citation type="submission" date="2017-09" db="EMBL/GenBank/DDBJ databases">
        <title>Depth-based differentiation of microbial function through sediment-hosted aquifers and enrichment of novel symbionts in the deep terrestrial subsurface.</title>
        <authorList>
            <person name="Probst A.J."/>
            <person name="Ladd B."/>
            <person name="Jarett J.K."/>
            <person name="Geller-Mcgrath D.E."/>
            <person name="Sieber C.M."/>
            <person name="Emerson J.B."/>
            <person name="Anantharaman K."/>
            <person name="Thomas B.C."/>
            <person name="Malmstrom R."/>
            <person name="Stieglmeier M."/>
            <person name="Klingl A."/>
            <person name="Woyke T."/>
            <person name="Ryan C.M."/>
            <person name="Banfield J.F."/>
        </authorList>
    </citation>
    <scope>NUCLEOTIDE SEQUENCE [LARGE SCALE GENOMIC DNA]</scope>
    <source>
        <strain evidence="19">CG23_combo_of_CG06-09_8_20_14_all_49_15</strain>
    </source>
</reference>
<dbReference type="EMBL" id="PCSD01000043">
    <property type="protein sequence ID" value="PIP33879.1"/>
    <property type="molecule type" value="Genomic_DNA"/>
</dbReference>
<gene>
    <name evidence="19" type="ORF">COX22_02105</name>
</gene>
<dbReference type="SUPFAM" id="SSF52009">
    <property type="entry name" value="Phosphohistidine domain"/>
    <property type="match status" value="1"/>
</dbReference>
<dbReference type="Gene3D" id="3.30.470.20">
    <property type="entry name" value="ATP-grasp fold, B domain"/>
    <property type="match status" value="1"/>
</dbReference>
<keyword evidence="10 15" id="KW-0418">Kinase</keyword>
<dbReference type="PROSITE" id="PS00742">
    <property type="entry name" value="PEP_ENZYMES_2"/>
    <property type="match status" value="1"/>
</dbReference>
<dbReference type="SUPFAM" id="SSF56059">
    <property type="entry name" value="Glutathione synthetase ATP-binding domain-like"/>
    <property type="match status" value="1"/>
</dbReference>
<dbReference type="InterPro" id="IPR040442">
    <property type="entry name" value="Pyrv_kinase-like_dom_sf"/>
</dbReference>
<evidence type="ECO:0000256" key="9">
    <source>
        <dbReference type="ARBA" id="ARBA00022741"/>
    </source>
</evidence>
<keyword evidence="11 15" id="KW-0067">ATP-binding</keyword>
<evidence type="ECO:0000256" key="12">
    <source>
        <dbReference type="ARBA" id="ARBA00022842"/>
    </source>
</evidence>
<proteinExistence type="inferred from homology"/>
<feature type="domain" description="PEP-utilising enzyme mobile" evidence="16">
    <location>
        <begin position="378"/>
        <end position="449"/>
    </location>
</feature>
<evidence type="ECO:0000256" key="13">
    <source>
        <dbReference type="ARBA" id="ARBA00033470"/>
    </source>
</evidence>
<evidence type="ECO:0000256" key="4">
    <source>
        <dbReference type="ARBA" id="ARBA00007837"/>
    </source>
</evidence>
<dbReference type="NCBIfam" id="TIGR01418">
    <property type="entry name" value="PEP_synth"/>
    <property type="match status" value="1"/>
</dbReference>
<evidence type="ECO:0000256" key="7">
    <source>
        <dbReference type="ARBA" id="ARBA00022679"/>
    </source>
</evidence>
<comment type="function">
    <text evidence="2 15">Catalyzes the phosphorylation of pyruvate to phosphoenolpyruvate.</text>
</comment>
<dbReference type="InterPro" id="IPR008279">
    <property type="entry name" value="PEP-util_enz_mobile_dom"/>
</dbReference>
<dbReference type="Gene3D" id="3.30.1490.20">
    <property type="entry name" value="ATP-grasp fold, A domain"/>
    <property type="match status" value="1"/>
</dbReference>
<dbReference type="PANTHER" id="PTHR43030:SF1">
    <property type="entry name" value="PHOSPHOENOLPYRUVATE SYNTHASE"/>
    <property type="match status" value="1"/>
</dbReference>
<dbReference type="Pfam" id="PF01326">
    <property type="entry name" value="PPDK_N"/>
    <property type="match status" value="1"/>
</dbReference>
<evidence type="ECO:0000259" key="17">
    <source>
        <dbReference type="Pfam" id="PF01326"/>
    </source>
</evidence>
<dbReference type="EC" id="2.7.9.2" evidence="5 15"/>
<evidence type="ECO:0000256" key="5">
    <source>
        <dbReference type="ARBA" id="ARBA00011996"/>
    </source>
</evidence>
<evidence type="ECO:0000313" key="20">
    <source>
        <dbReference type="Proteomes" id="UP000230729"/>
    </source>
</evidence>
<dbReference type="SUPFAM" id="SSF51621">
    <property type="entry name" value="Phosphoenolpyruvate/pyruvate domain"/>
    <property type="match status" value="1"/>
</dbReference>
<evidence type="ECO:0000256" key="15">
    <source>
        <dbReference type="PIRNR" id="PIRNR000854"/>
    </source>
</evidence>
<evidence type="ECO:0000256" key="11">
    <source>
        <dbReference type="ARBA" id="ARBA00022840"/>
    </source>
</evidence>
<dbReference type="InterPro" id="IPR023151">
    <property type="entry name" value="PEP_util_CS"/>
</dbReference>
<keyword evidence="7 15" id="KW-0808">Transferase</keyword>
<comment type="cofactor">
    <cofactor evidence="1 15">
        <name>Mg(2+)</name>
        <dbReference type="ChEBI" id="CHEBI:18420"/>
    </cofactor>
</comment>
<dbReference type="GO" id="GO:0008986">
    <property type="term" value="F:pyruvate, water dikinase activity"/>
    <property type="evidence" value="ECO:0007669"/>
    <property type="project" value="UniProtKB-EC"/>
</dbReference>
<evidence type="ECO:0000256" key="10">
    <source>
        <dbReference type="ARBA" id="ARBA00022777"/>
    </source>
</evidence>
<dbReference type="GO" id="GO:0046872">
    <property type="term" value="F:metal ion binding"/>
    <property type="evidence" value="ECO:0007669"/>
    <property type="project" value="UniProtKB-KW"/>
</dbReference>
<dbReference type="Pfam" id="PF00391">
    <property type="entry name" value="PEP-utilizers"/>
    <property type="match status" value="1"/>
</dbReference>
<evidence type="ECO:0000313" key="19">
    <source>
        <dbReference type="EMBL" id="PIP33879.1"/>
    </source>
</evidence>
<evidence type="ECO:0000256" key="2">
    <source>
        <dbReference type="ARBA" id="ARBA00002988"/>
    </source>
</evidence>
<dbReference type="FunFam" id="3.30.470.20:FF:000017">
    <property type="entry name" value="Phosphoenolpyruvate synthase"/>
    <property type="match status" value="1"/>
</dbReference>
<keyword evidence="19" id="KW-0670">Pyruvate</keyword>
<accession>A0A2G9ZL26</accession>
<evidence type="ECO:0000256" key="1">
    <source>
        <dbReference type="ARBA" id="ARBA00001946"/>
    </source>
</evidence>